<organism evidence="2 3">
    <name type="scientific">Microbacterium mitrae</name>
    <dbReference type="NCBI Taxonomy" id="664640"/>
    <lineage>
        <taxon>Bacteria</taxon>
        <taxon>Bacillati</taxon>
        <taxon>Actinomycetota</taxon>
        <taxon>Actinomycetes</taxon>
        <taxon>Micrococcales</taxon>
        <taxon>Microbacteriaceae</taxon>
        <taxon>Microbacterium</taxon>
    </lineage>
</organism>
<name>A0A5C8HRI6_9MICO</name>
<evidence type="ECO:0000313" key="3">
    <source>
        <dbReference type="Proteomes" id="UP000321196"/>
    </source>
</evidence>
<dbReference type="RefSeq" id="WP_147824936.1">
    <property type="nucleotide sequence ID" value="NZ_BAAARG010000001.1"/>
</dbReference>
<evidence type="ECO:0000313" key="2">
    <source>
        <dbReference type="EMBL" id="TXK06127.1"/>
    </source>
</evidence>
<keyword evidence="3" id="KW-1185">Reference proteome</keyword>
<reference evidence="2 3" key="1">
    <citation type="submission" date="2019-08" db="EMBL/GenBank/DDBJ databases">
        <authorList>
            <person name="Dong K."/>
        </authorList>
    </citation>
    <scope>NUCLEOTIDE SEQUENCE [LARGE SCALE GENOMIC DNA]</scope>
    <source>
        <strain evidence="2 3">M4-8</strain>
    </source>
</reference>
<accession>A0A5C8HRI6</accession>
<comment type="caution">
    <text evidence="2">The sequence shown here is derived from an EMBL/GenBank/DDBJ whole genome shotgun (WGS) entry which is preliminary data.</text>
</comment>
<dbReference type="Proteomes" id="UP000321196">
    <property type="component" value="Unassembled WGS sequence"/>
</dbReference>
<evidence type="ECO:0000256" key="1">
    <source>
        <dbReference type="SAM" id="Phobius"/>
    </source>
</evidence>
<dbReference type="OrthoDB" id="5056404at2"/>
<feature type="transmembrane region" description="Helical" evidence="1">
    <location>
        <begin position="78"/>
        <end position="99"/>
    </location>
</feature>
<keyword evidence="1" id="KW-0472">Membrane</keyword>
<protein>
    <submittedName>
        <fullName evidence="2">Uncharacterized protein</fullName>
    </submittedName>
</protein>
<dbReference type="AlphaFoldDB" id="A0A5C8HRI6"/>
<keyword evidence="1" id="KW-0812">Transmembrane</keyword>
<proteinExistence type="predicted"/>
<feature type="transmembrane region" description="Helical" evidence="1">
    <location>
        <begin position="111"/>
        <end position="130"/>
    </location>
</feature>
<gene>
    <name evidence="2" type="ORF">FVP60_03945</name>
</gene>
<feature type="transmembrane region" description="Helical" evidence="1">
    <location>
        <begin position="25"/>
        <end position="43"/>
    </location>
</feature>
<keyword evidence="1" id="KW-1133">Transmembrane helix</keyword>
<dbReference type="EMBL" id="VRSW01000001">
    <property type="protein sequence ID" value="TXK06127.1"/>
    <property type="molecule type" value="Genomic_DNA"/>
</dbReference>
<sequence length="264" mass="27737">MLLGVVACVVALALGAVTWNIPVMVASAMIGGICALLWGDSTVPDRTSTLVNAVTLTEATELPPDTWVHFFRERRRSVGVVVTLVAVGAALVGVGVAGWLVDRFDSAETAVLVRIVSTVIGAIGVLFVLGGTRAAVGRKRLGSFGERPLGVALGETALLFATVTGDMIVPWRDVVAVRAEQSSGSARSSKRGVMWLRLTVRRADGSDAPVMLAPASSDVHPWVTYAAIVLAVTDENFRASLGTARAQEQLDSWSAYAAARRRAA</sequence>